<evidence type="ECO:0000313" key="4">
    <source>
        <dbReference type="Proteomes" id="UP001162800"/>
    </source>
</evidence>
<feature type="chain" id="PRO_5045622403" description="Lipoprotein" evidence="2">
    <location>
        <begin position="24"/>
        <end position="142"/>
    </location>
</feature>
<name>A0ABY6GEI7_9BURK</name>
<dbReference type="RefSeq" id="WP_231043008.1">
    <property type="nucleotide sequence ID" value="NZ_CP106881.1"/>
</dbReference>
<protein>
    <recommendedName>
        <fullName evidence="5">Lipoprotein</fullName>
    </recommendedName>
</protein>
<feature type="signal peptide" evidence="2">
    <location>
        <begin position="1"/>
        <end position="23"/>
    </location>
</feature>
<feature type="compositionally biased region" description="Low complexity" evidence="1">
    <location>
        <begin position="105"/>
        <end position="124"/>
    </location>
</feature>
<gene>
    <name evidence="3" type="ORF">M9799_07765</name>
</gene>
<keyword evidence="2" id="KW-0732">Signal</keyword>
<dbReference type="EMBL" id="CP106881">
    <property type="protein sequence ID" value="UYG53100.1"/>
    <property type="molecule type" value="Genomic_DNA"/>
</dbReference>
<feature type="compositionally biased region" description="Polar residues" evidence="1">
    <location>
        <begin position="35"/>
        <end position="52"/>
    </location>
</feature>
<keyword evidence="4" id="KW-1185">Reference proteome</keyword>
<evidence type="ECO:0000256" key="2">
    <source>
        <dbReference type="SAM" id="SignalP"/>
    </source>
</evidence>
<evidence type="ECO:0008006" key="5">
    <source>
        <dbReference type="Google" id="ProtNLM"/>
    </source>
</evidence>
<reference evidence="3" key="1">
    <citation type="submission" date="2022-09" db="EMBL/GenBank/DDBJ databases">
        <title>The complete genome of Acidovorax sp. 5MLIR.</title>
        <authorList>
            <person name="Liu L."/>
            <person name="Yue J."/>
            <person name="Yang F."/>
            <person name="Yuan J."/>
            <person name="Li L."/>
        </authorList>
    </citation>
    <scope>NUCLEOTIDE SEQUENCE</scope>
    <source>
        <strain evidence="3">5MLIR</strain>
    </source>
</reference>
<organism evidence="3 4">
    <name type="scientific">Comamonas endophytica</name>
    <dbReference type="NCBI Taxonomy" id="2949090"/>
    <lineage>
        <taxon>Bacteria</taxon>
        <taxon>Pseudomonadati</taxon>
        <taxon>Pseudomonadota</taxon>
        <taxon>Betaproteobacteria</taxon>
        <taxon>Burkholderiales</taxon>
        <taxon>Comamonadaceae</taxon>
        <taxon>Comamonas</taxon>
    </lineage>
</organism>
<dbReference type="Proteomes" id="UP001162800">
    <property type="component" value="Chromosome"/>
</dbReference>
<evidence type="ECO:0000313" key="3">
    <source>
        <dbReference type="EMBL" id="UYG53100.1"/>
    </source>
</evidence>
<feature type="compositionally biased region" description="Gly residues" evidence="1">
    <location>
        <begin position="95"/>
        <end position="104"/>
    </location>
</feature>
<feature type="compositionally biased region" description="Low complexity" evidence="1">
    <location>
        <begin position="54"/>
        <end position="72"/>
    </location>
</feature>
<proteinExistence type="predicted"/>
<feature type="region of interest" description="Disordered" evidence="1">
    <location>
        <begin position="34"/>
        <end position="142"/>
    </location>
</feature>
<dbReference type="PROSITE" id="PS51257">
    <property type="entry name" value="PROKAR_LIPOPROTEIN"/>
    <property type="match status" value="1"/>
</dbReference>
<evidence type="ECO:0000256" key="1">
    <source>
        <dbReference type="SAM" id="MobiDB-lite"/>
    </source>
</evidence>
<feature type="compositionally biased region" description="Gly residues" evidence="1">
    <location>
        <begin position="125"/>
        <end position="142"/>
    </location>
</feature>
<sequence>MNATKTTPLAGCRMLALASIVGAAMALSACDRNETPNWKTEAPQTGTQQSPSPDAGTGTGTNATGSDTTDGGKFINGPTTGSGVETGPVPIPGTTGAGTGGTGTAGTDAGTSPGSANSTPAGDGTSPGSGGMPGSGTGNTAR</sequence>
<accession>A0ABY6GEI7</accession>